<dbReference type="InterPro" id="IPR011990">
    <property type="entry name" value="TPR-like_helical_dom_sf"/>
</dbReference>
<dbReference type="RefSeq" id="WP_186992088.1">
    <property type="nucleotide sequence ID" value="NZ_CP052909.1"/>
</dbReference>
<dbReference type="InterPro" id="IPR018060">
    <property type="entry name" value="HTH_AraC"/>
</dbReference>
<dbReference type="AlphaFoldDB" id="A0A7G8PU27"/>
<gene>
    <name evidence="7" type="ORF">ALE3EI_1278</name>
</gene>
<feature type="repeat" description="TPR" evidence="4">
    <location>
        <begin position="268"/>
        <end position="301"/>
    </location>
</feature>
<evidence type="ECO:0000256" key="2">
    <source>
        <dbReference type="ARBA" id="ARBA00023125"/>
    </source>
</evidence>
<evidence type="ECO:0000259" key="6">
    <source>
        <dbReference type="PROSITE" id="PS01124"/>
    </source>
</evidence>
<dbReference type="EMBL" id="CP052909">
    <property type="protein sequence ID" value="QNJ97843.1"/>
    <property type="molecule type" value="Genomic_DNA"/>
</dbReference>
<dbReference type="SMART" id="SM00342">
    <property type="entry name" value="HTH_ARAC"/>
    <property type="match status" value="1"/>
</dbReference>
<accession>A0A7G8PU27</accession>
<keyword evidence="5" id="KW-0472">Membrane</keyword>
<dbReference type="Pfam" id="PF13181">
    <property type="entry name" value="TPR_8"/>
    <property type="match status" value="1"/>
</dbReference>
<keyword evidence="8" id="KW-1185">Reference proteome</keyword>
<dbReference type="Pfam" id="PF12833">
    <property type="entry name" value="HTH_18"/>
    <property type="match status" value="1"/>
</dbReference>
<dbReference type="PANTHER" id="PTHR43280:SF2">
    <property type="entry name" value="HTH-TYPE TRANSCRIPTIONAL REGULATOR EXSA"/>
    <property type="match status" value="1"/>
</dbReference>
<keyword evidence="1" id="KW-0805">Transcription regulation</keyword>
<dbReference type="KEGG" id="alti:ALE3EI_1278"/>
<dbReference type="Gene3D" id="1.10.10.60">
    <property type="entry name" value="Homeodomain-like"/>
    <property type="match status" value="2"/>
</dbReference>
<sequence length="560" mass="65311">MKIAIRVLFVLLFYGASGQNITDDALRNKTFESLIDLYDRNVQDTVFAERIARSYIERARTIKDSTRMARGYQRLAFISKPHLAVKYLDTTIILSMNSTHRNFPASGYLFKSFYLYNNDEYEKSLQNAILGYQFAKKKNNLEQQLTALHQMNGVNELWGDYENALETEFITYDLLFENQDIANFSEYYLSSLEGIGKCYVRLNKPDSALVYFKKGIEASLKAEDTITYSAFVSQSGTALYVKGEYRAALDSLEKADVYREEFNNSYLPNYYYYAGSAYYNLGEKEKAVSYFQKIDSIYEKTHVLFPELPRVYDKLVGYYKAQGNDDLQLAYLYKLVLSLRLIDDKRIYIKEKTRIEFEIPKLVEEKELLISNLEKRNSRSTKTIWIAFGFLGLSLIALFYYFKRQQVYKRRFENLMVVNSGEPSVAEESENPVDEEESTGIAPDIINEILEQLAIFEKKKHYLSQDISLNEMAKSFGTNSTYLSKVINIRKRKNFSHYINDLRIEFAVQELKINPTFRKYTIKAIANESGFKSAESFSKTFYKKHGIYPSYYLKQLQNTN</sequence>
<dbReference type="Proteomes" id="UP000515514">
    <property type="component" value="Chromosome"/>
</dbReference>
<dbReference type="InterPro" id="IPR009057">
    <property type="entry name" value="Homeodomain-like_sf"/>
</dbReference>
<organism evidence="7 8">
    <name type="scientific">Constantimarinum furrinae</name>
    <dbReference type="NCBI Taxonomy" id="2562285"/>
    <lineage>
        <taxon>Bacteria</taxon>
        <taxon>Pseudomonadati</taxon>
        <taxon>Bacteroidota</taxon>
        <taxon>Flavobacteriia</taxon>
        <taxon>Flavobacteriales</taxon>
        <taxon>Flavobacteriaceae</taxon>
        <taxon>Altibacter/Constantimarinum group</taxon>
        <taxon>Constantimarinum</taxon>
    </lineage>
</organism>
<keyword evidence="3" id="KW-0804">Transcription</keyword>
<dbReference type="SUPFAM" id="SSF46689">
    <property type="entry name" value="Homeodomain-like"/>
    <property type="match status" value="1"/>
</dbReference>
<dbReference type="GO" id="GO:0003700">
    <property type="term" value="F:DNA-binding transcription factor activity"/>
    <property type="evidence" value="ECO:0007669"/>
    <property type="project" value="InterPro"/>
</dbReference>
<dbReference type="PANTHER" id="PTHR43280">
    <property type="entry name" value="ARAC-FAMILY TRANSCRIPTIONAL REGULATOR"/>
    <property type="match status" value="1"/>
</dbReference>
<evidence type="ECO:0000256" key="3">
    <source>
        <dbReference type="ARBA" id="ARBA00023163"/>
    </source>
</evidence>
<proteinExistence type="predicted"/>
<dbReference type="SMART" id="SM00028">
    <property type="entry name" value="TPR"/>
    <property type="match status" value="3"/>
</dbReference>
<dbReference type="SUPFAM" id="SSF48452">
    <property type="entry name" value="TPR-like"/>
    <property type="match status" value="1"/>
</dbReference>
<protein>
    <recommendedName>
        <fullName evidence="6">HTH araC/xylS-type domain-containing protein</fullName>
    </recommendedName>
</protein>
<keyword evidence="4" id="KW-0802">TPR repeat</keyword>
<feature type="transmembrane region" description="Helical" evidence="5">
    <location>
        <begin position="384"/>
        <end position="402"/>
    </location>
</feature>
<dbReference type="Gene3D" id="1.25.40.10">
    <property type="entry name" value="Tetratricopeptide repeat domain"/>
    <property type="match status" value="2"/>
</dbReference>
<evidence type="ECO:0000256" key="5">
    <source>
        <dbReference type="SAM" id="Phobius"/>
    </source>
</evidence>
<evidence type="ECO:0000256" key="4">
    <source>
        <dbReference type="PROSITE-ProRule" id="PRU00339"/>
    </source>
</evidence>
<name>A0A7G8PU27_9FLAO</name>
<reference evidence="7 8" key="1">
    <citation type="submission" date="2020-04" db="EMBL/GenBank/DDBJ databases">
        <title>Genome sequence of Altibacter aquimarinus strain ALE3EI.</title>
        <authorList>
            <person name="Oh H.-M."/>
            <person name="Jang D."/>
        </authorList>
    </citation>
    <scope>NUCLEOTIDE SEQUENCE [LARGE SCALE GENOMIC DNA]</scope>
    <source>
        <strain evidence="7 8">ALE3EI</strain>
    </source>
</reference>
<keyword evidence="5" id="KW-1133">Transmembrane helix</keyword>
<evidence type="ECO:0000313" key="7">
    <source>
        <dbReference type="EMBL" id="QNJ97843.1"/>
    </source>
</evidence>
<dbReference type="PROSITE" id="PS01124">
    <property type="entry name" value="HTH_ARAC_FAMILY_2"/>
    <property type="match status" value="1"/>
</dbReference>
<evidence type="ECO:0000313" key="8">
    <source>
        <dbReference type="Proteomes" id="UP000515514"/>
    </source>
</evidence>
<dbReference type="InterPro" id="IPR019734">
    <property type="entry name" value="TPR_rpt"/>
</dbReference>
<dbReference type="GO" id="GO:0043565">
    <property type="term" value="F:sequence-specific DNA binding"/>
    <property type="evidence" value="ECO:0007669"/>
    <property type="project" value="InterPro"/>
</dbReference>
<evidence type="ECO:0000256" key="1">
    <source>
        <dbReference type="ARBA" id="ARBA00023015"/>
    </source>
</evidence>
<keyword evidence="2" id="KW-0238">DNA-binding</keyword>
<keyword evidence="5" id="KW-0812">Transmembrane</keyword>
<dbReference type="PROSITE" id="PS50005">
    <property type="entry name" value="TPR"/>
    <property type="match status" value="1"/>
</dbReference>
<feature type="domain" description="HTH araC/xylS-type" evidence="6">
    <location>
        <begin position="453"/>
        <end position="555"/>
    </location>
</feature>